<reference evidence="2" key="1">
    <citation type="journal article" date="2024" name="Proc. Natl. Acad. Sci. U.S.A.">
        <title>Extraordinary preservation of gene collinearity over three hundred million years revealed in homosporous lycophytes.</title>
        <authorList>
            <person name="Li C."/>
            <person name="Wickell D."/>
            <person name="Kuo L.Y."/>
            <person name="Chen X."/>
            <person name="Nie B."/>
            <person name="Liao X."/>
            <person name="Peng D."/>
            <person name="Ji J."/>
            <person name="Jenkins J."/>
            <person name="Williams M."/>
            <person name="Shu S."/>
            <person name="Plott C."/>
            <person name="Barry K."/>
            <person name="Rajasekar S."/>
            <person name="Grimwood J."/>
            <person name="Han X."/>
            <person name="Sun S."/>
            <person name="Hou Z."/>
            <person name="He W."/>
            <person name="Dai G."/>
            <person name="Sun C."/>
            <person name="Schmutz J."/>
            <person name="Leebens-Mack J.H."/>
            <person name="Li F.W."/>
            <person name="Wang L."/>
        </authorList>
    </citation>
    <scope>NUCLEOTIDE SEQUENCE [LARGE SCALE GENOMIC DNA]</scope>
    <source>
        <strain evidence="2">cv. PW_Plant_1</strain>
    </source>
</reference>
<evidence type="ECO:0000313" key="2">
    <source>
        <dbReference type="Proteomes" id="UP001162992"/>
    </source>
</evidence>
<gene>
    <name evidence="1" type="ORF">O6H91_20G062200</name>
</gene>
<protein>
    <submittedName>
        <fullName evidence="1">Uncharacterized protein</fullName>
    </submittedName>
</protein>
<organism evidence="1 2">
    <name type="scientific">Diphasiastrum complanatum</name>
    <name type="common">Issler's clubmoss</name>
    <name type="synonym">Lycopodium complanatum</name>
    <dbReference type="NCBI Taxonomy" id="34168"/>
    <lineage>
        <taxon>Eukaryota</taxon>
        <taxon>Viridiplantae</taxon>
        <taxon>Streptophyta</taxon>
        <taxon>Embryophyta</taxon>
        <taxon>Tracheophyta</taxon>
        <taxon>Lycopodiopsida</taxon>
        <taxon>Lycopodiales</taxon>
        <taxon>Lycopodiaceae</taxon>
        <taxon>Lycopodioideae</taxon>
        <taxon>Diphasiastrum</taxon>
    </lineage>
</organism>
<comment type="caution">
    <text evidence="1">The sequence shown here is derived from an EMBL/GenBank/DDBJ whole genome shotgun (WGS) entry which is preliminary data.</text>
</comment>
<sequence>MFDPLKSLVPGRQVLSRTLITINLALFSYILIDFLLYHTDYPVKERPSLLVAYSSPSVNPSLGSRQTTDRINENSECLHRDAYYEIEENHGENPWNQMKWMGEPARCKVKGHLIEKLDDINNFRRGFSLRFVDGVEDRTHVLPWLLASKESFHQRKRRVYLDFGANRFSTSVGWFLRMYPCDFTEVHAFEINSKLLKKPEKGFPEKENWADATANSTRVKRMPGVPQWMLDRITTYNKYVSDADNEGNQAINITRFMKEDLKLSAQDFVLVKMDIEGSEWPILNNWMDDPEMPHIIDELFVEIHYSHPSMTAYNWDAFKPKSRDEAKRLLADLRWKGFYAHFWP</sequence>
<accession>A0ACC2AR32</accession>
<proteinExistence type="predicted"/>
<keyword evidence="2" id="KW-1185">Reference proteome</keyword>
<evidence type="ECO:0000313" key="1">
    <source>
        <dbReference type="EMBL" id="KAJ7519982.1"/>
    </source>
</evidence>
<name>A0ACC2AR32_DIPCM</name>
<dbReference type="Proteomes" id="UP001162992">
    <property type="component" value="Chromosome 20"/>
</dbReference>
<dbReference type="EMBL" id="CM055111">
    <property type="protein sequence ID" value="KAJ7519982.1"/>
    <property type="molecule type" value="Genomic_DNA"/>
</dbReference>